<evidence type="ECO:0000313" key="4">
    <source>
        <dbReference type="Proteomes" id="UP001069802"/>
    </source>
</evidence>
<dbReference type="SUPFAM" id="SSF51556">
    <property type="entry name" value="Metallo-dependent hydrolases"/>
    <property type="match status" value="1"/>
</dbReference>
<evidence type="ECO:0000313" key="3">
    <source>
        <dbReference type="EMBL" id="MCZ4279234.1"/>
    </source>
</evidence>
<dbReference type="RefSeq" id="WP_269421449.1">
    <property type="nucleotide sequence ID" value="NZ_JAPWGY010000001.1"/>
</dbReference>
<comment type="caution">
    <text evidence="3">The sequence shown here is derived from an EMBL/GenBank/DDBJ whole genome shotgun (WGS) entry which is preliminary data.</text>
</comment>
<name>A0ABT4LDS8_9PROT</name>
<organism evidence="3 4">
    <name type="scientific">Kiloniella laminariae</name>
    <dbReference type="NCBI Taxonomy" id="454162"/>
    <lineage>
        <taxon>Bacteria</taxon>
        <taxon>Pseudomonadati</taxon>
        <taxon>Pseudomonadota</taxon>
        <taxon>Alphaproteobacteria</taxon>
        <taxon>Rhodospirillales</taxon>
        <taxon>Kiloniellaceae</taxon>
        <taxon>Kiloniella</taxon>
    </lineage>
</organism>
<dbReference type="InterPro" id="IPR032466">
    <property type="entry name" value="Metal_Hydrolase"/>
</dbReference>
<dbReference type="Gene3D" id="3.20.20.140">
    <property type="entry name" value="Metal-dependent hydrolases"/>
    <property type="match status" value="1"/>
</dbReference>
<reference evidence="3" key="1">
    <citation type="submission" date="2022-12" db="EMBL/GenBank/DDBJ databases">
        <title>Bacterial isolates from different developmental stages of Nematostella vectensis.</title>
        <authorList>
            <person name="Fraune S."/>
        </authorList>
    </citation>
    <scope>NUCLEOTIDE SEQUENCE</scope>
    <source>
        <strain evidence="3">G21630-S1</strain>
    </source>
</reference>
<dbReference type="Proteomes" id="UP001069802">
    <property type="component" value="Unassembled WGS sequence"/>
</dbReference>
<dbReference type="Pfam" id="PF07969">
    <property type="entry name" value="Amidohydro_3"/>
    <property type="match status" value="1"/>
</dbReference>
<dbReference type="EMBL" id="JAPWGY010000001">
    <property type="protein sequence ID" value="MCZ4279234.1"/>
    <property type="molecule type" value="Genomic_DNA"/>
</dbReference>
<evidence type="ECO:0000256" key="1">
    <source>
        <dbReference type="SAM" id="SignalP"/>
    </source>
</evidence>
<dbReference type="PANTHER" id="PTHR22642:SF2">
    <property type="entry name" value="PROTEIN LONG AFTER FAR-RED 3"/>
    <property type="match status" value="1"/>
</dbReference>
<dbReference type="InterPro" id="IPR011059">
    <property type="entry name" value="Metal-dep_hydrolase_composite"/>
</dbReference>
<keyword evidence="4" id="KW-1185">Reference proteome</keyword>
<dbReference type="InterPro" id="IPR013108">
    <property type="entry name" value="Amidohydro_3"/>
</dbReference>
<gene>
    <name evidence="3" type="ORF">O4H49_00500</name>
</gene>
<dbReference type="InterPro" id="IPR033932">
    <property type="entry name" value="YtcJ-like"/>
</dbReference>
<keyword evidence="1" id="KW-0732">Signal</keyword>
<feature type="chain" id="PRO_5046547509" evidence="1">
    <location>
        <begin position="26"/>
        <end position="565"/>
    </location>
</feature>
<feature type="signal peptide" evidence="1">
    <location>
        <begin position="1"/>
        <end position="25"/>
    </location>
</feature>
<proteinExistence type="predicted"/>
<dbReference type="SUPFAM" id="SSF51338">
    <property type="entry name" value="Composite domain of metallo-dependent hydrolases"/>
    <property type="match status" value="1"/>
</dbReference>
<dbReference type="Gene3D" id="3.10.310.70">
    <property type="match status" value="1"/>
</dbReference>
<protein>
    <submittedName>
        <fullName evidence="3">Amidohydrolase</fullName>
    </submittedName>
</protein>
<accession>A0ABT4LDS8</accession>
<dbReference type="PANTHER" id="PTHR22642">
    <property type="entry name" value="IMIDAZOLONEPROPIONASE"/>
    <property type="match status" value="1"/>
</dbReference>
<dbReference type="Gene3D" id="2.30.40.10">
    <property type="entry name" value="Urease, subunit C, domain 1"/>
    <property type="match status" value="1"/>
</dbReference>
<feature type="domain" description="Amidohydrolase 3" evidence="2">
    <location>
        <begin position="73"/>
        <end position="559"/>
    </location>
</feature>
<dbReference type="CDD" id="cd01300">
    <property type="entry name" value="YtcJ_like"/>
    <property type="match status" value="1"/>
</dbReference>
<sequence>MMPGHPAISLALAAALTLSTSGTQAADLLITNAMIYTVNPSQPWAEAMVVDQGEIIFIGNAKEAESFLTETTQIIDLNGRFVMPGIHDVHMHPLEAGNLAAGTCMLEAGRDPETYHEEFIDCAPRQIGTNWVLGWGHYIGDLLDTARPPVEILDQSIHNRPALMMEFTSHSHWANSQALKAAGITADTPNPPGGIIVKDPDTGHPNGILIDNAGMIIEANAHKKTPEFLGLMYEGLLENLELLAENGITSVVDARSYWTRDHHTVWQRAEREGTLTARVNLALWAYPELGNDQMETMKSLYSNNPESLLRINQVKVYSDGIVGNTTAKMKAPYKVNLGLGIEGNRGLNYFNEDRLALFMAELEKTGFDFLIHTIGDQAVHESLNAIERVRNQNGLHIDRRHRLTHVEIADPFDLQRFQQLDAVADFQVAGDWTFPEEYAPEGELIGHRADNPIPLRSVFDTGARITLSSDYDVSPMNPFIGMEHALTRGEEALPDLSAVIKAYTINGAYTMRQEDRAGSLEVGKLADFIVLDQNLFDIPTEDISKTRVLATFLEGENIYQDEGLD</sequence>
<evidence type="ECO:0000259" key="2">
    <source>
        <dbReference type="Pfam" id="PF07969"/>
    </source>
</evidence>